<evidence type="ECO:0000256" key="5">
    <source>
        <dbReference type="ARBA" id="ARBA00022989"/>
    </source>
</evidence>
<comment type="caution">
    <text evidence="9">The sequence shown here is derived from an EMBL/GenBank/DDBJ whole genome shotgun (WGS) entry which is preliminary data.</text>
</comment>
<proteinExistence type="inferred from homology"/>
<dbReference type="PANTHER" id="PTHR30161">
    <property type="entry name" value="FLAGELLAR EXPORT PROTEIN, MEMBRANE FLHA SUBUNIT-RELATED"/>
    <property type="match status" value="1"/>
</dbReference>
<evidence type="ECO:0000313" key="10">
    <source>
        <dbReference type="Proteomes" id="UP000551616"/>
    </source>
</evidence>
<dbReference type="PRINTS" id="PR00949">
    <property type="entry name" value="TYPE3IMAPROT"/>
</dbReference>
<keyword evidence="7" id="KW-1005">Bacterial flagellum biogenesis</keyword>
<keyword evidence="5 7" id="KW-1133">Transmembrane helix</keyword>
<dbReference type="InterPro" id="IPR042193">
    <property type="entry name" value="FHIPEP_3"/>
</dbReference>
<evidence type="ECO:0000313" key="9">
    <source>
        <dbReference type="EMBL" id="MBA2116883.1"/>
    </source>
</evidence>
<keyword evidence="9" id="KW-0969">Cilium</keyword>
<dbReference type="GO" id="GO:0009306">
    <property type="term" value="P:protein secretion"/>
    <property type="evidence" value="ECO:0007669"/>
    <property type="project" value="InterPro"/>
</dbReference>
<dbReference type="GO" id="GO:0005886">
    <property type="term" value="C:plasma membrane"/>
    <property type="evidence" value="ECO:0007669"/>
    <property type="project" value="UniProtKB-SubCell"/>
</dbReference>
<dbReference type="InterPro" id="IPR001712">
    <property type="entry name" value="T3SS_FHIPEP"/>
</dbReference>
<keyword evidence="4 7" id="KW-0812">Transmembrane</keyword>
<feature type="transmembrane region" description="Helical" evidence="7">
    <location>
        <begin position="113"/>
        <end position="131"/>
    </location>
</feature>
<evidence type="ECO:0000256" key="2">
    <source>
        <dbReference type="ARBA" id="ARBA00008835"/>
    </source>
</evidence>
<feature type="transmembrane region" description="Helical" evidence="7">
    <location>
        <begin position="280"/>
        <end position="313"/>
    </location>
</feature>
<reference evidence="9 10" key="1">
    <citation type="submission" date="2020-05" db="EMBL/GenBank/DDBJ databases">
        <title>Bremerella alba sp. nov., a novel planctomycete isolated from the surface of the macroalga Fucus spiralis.</title>
        <authorList>
            <person name="Godinho O."/>
            <person name="Botelho R."/>
            <person name="Albuquerque L."/>
            <person name="Wiegand S."/>
            <person name="Da Costa M.S."/>
            <person name="Lobo-Da-Cunha A."/>
            <person name="Jogler C."/>
            <person name="Lage O.M."/>
        </authorList>
    </citation>
    <scope>NUCLEOTIDE SEQUENCE [LARGE SCALE GENOMIC DNA]</scope>
    <source>
        <strain evidence="9 10">FF15</strain>
    </source>
</reference>
<evidence type="ECO:0000256" key="4">
    <source>
        <dbReference type="ARBA" id="ARBA00022692"/>
    </source>
</evidence>
<dbReference type="Gene3D" id="3.40.30.60">
    <property type="entry name" value="FHIPEP family, domain 1"/>
    <property type="match status" value="1"/>
</dbReference>
<dbReference type="Gene3D" id="1.10.8.540">
    <property type="entry name" value="FHIPEP family, domain 3"/>
    <property type="match status" value="1"/>
</dbReference>
<dbReference type="PANTHER" id="PTHR30161:SF1">
    <property type="entry name" value="FLAGELLAR BIOSYNTHESIS PROTEIN FLHA-RELATED"/>
    <property type="match status" value="1"/>
</dbReference>
<accession>A0A7V8V8H6</accession>
<evidence type="ECO:0000256" key="6">
    <source>
        <dbReference type="ARBA" id="ARBA00023136"/>
    </source>
</evidence>
<dbReference type="InterPro" id="IPR006301">
    <property type="entry name" value="FlhA"/>
</dbReference>
<feature type="region of interest" description="Disordered" evidence="8">
    <location>
        <begin position="685"/>
        <end position="709"/>
    </location>
</feature>
<keyword evidence="6 7" id="KW-0472">Membrane</keyword>
<dbReference type="AlphaFoldDB" id="A0A7V8V8H6"/>
<keyword evidence="10" id="KW-1185">Reference proteome</keyword>
<organism evidence="9 10">
    <name type="scientific">Bremerella alba</name>
    <dbReference type="NCBI Taxonomy" id="980252"/>
    <lineage>
        <taxon>Bacteria</taxon>
        <taxon>Pseudomonadati</taxon>
        <taxon>Planctomycetota</taxon>
        <taxon>Planctomycetia</taxon>
        <taxon>Pirellulales</taxon>
        <taxon>Pirellulaceae</taxon>
        <taxon>Bremerella</taxon>
    </lineage>
</organism>
<evidence type="ECO:0000256" key="7">
    <source>
        <dbReference type="RuleBase" id="RU364093"/>
    </source>
</evidence>
<dbReference type="Gene3D" id="3.40.50.12790">
    <property type="entry name" value="FHIPEP family, domain 4"/>
    <property type="match status" value="1"/>
</dbReference>
<dbReference type="InterPro" id="IPR042194">
    <property type="entry name" value="FHIPEP_1"/>
</dbReference>
<dbReference type="Pfam" id="PF00771">
    <property type="entry name" value="FHIPEP"/>
    <property type="match status" value="1"/>
</dbReference>
<dbReference type="Proteomes" id="UP000551616">
    <property type="component" value="Unassembled WGS sequence"/>
</dbReference>
<feature type="compositionally biased region" description="Pro residues" evidence="8">
    <location>
        <begin position="693"/>
        <end position="709"/>
    </location>
</feature>
<evidence type="ECO:0000256" key="1">
    <source>
        <dbReference type="ARBA" id="ARBA00004651"/>
    </source>
</evidence>
<dbReference type="InterPro" id="IPR042196">
    <property type="entry name" value="FHIPEP_4"/>
</dbReference>
<evidence type="ECO:0000256" key="3">
    <source>
        <dbReference type="ARBA" id="ARBA00022475"/>
    </source>
</evidence>
<protein>
    <recommendedName>
        <fullName evidence="7">Flagellar biosynthesis protein FlhA</fullName>
    </recommendedName>
</protein>
<keyword evidence="9" id="KW-0282">Flagellum</keyword>
<keyword evidence="9" id="KW-0966">Cell projection</keyword>
<name>A0A7V8V8H6_9BACT</name>
<keyword evidence="3 7" id="KW-1003">Cell membrane</keyword>
<comment type="subcellular location">
    <subcellularLocation>
        <location evidence="1 7">Cell membrane</location>
        <topology evidence="1 7">Multi-pass membrane protein</topology>
    </subcellularLocation>
</comment>
<feature type="transmembrane region" description="Helical" evidence="7">
    <location>
        <begin position="12"/>
        <end position="29"/>
    </location>
</feature>
<evidence type="ECO:0000256" key="8">
    <source>
        <dbReference type="SAM" id="MobiDB-lite"/>
    </source>
</evidence>
<comment type="similarity">
    <text evidence="2 7">Belongs to the FHIPEP (flagella/HR/invasion proteins export pore) family.</text>
</comment>
<comment type="caution">
    <text evidence="7">Lacks conserved residue(s) required for the propagation of feature annotation.</text>
</comment>
<dbReference type="EMBL" id="JABRWO010000012">
    <property type="protein sequence ID" value="MBA2116883.1"/>
    <property type="molecule type" value="Genomic_DNA"/>
</dbReference>
<comment type="function">
    <text evidence="7">Required for formation of the rod structure of the flagellar apparatus. Together with FliI and FliH, may constitute the export apparatus of flagellin.</text>
</comment>
<keyword evidence="7" id="KW-0813">Transport</keyword>
<feature type="transmembrane region" description="Helical" evidence="7">
    <location>
        <begin position="240"/>
        <end position="259"/>
    </location>
</feature>
<sequence>MDLSLSRLRDLILPIGIVTSVLVILMPLPAALMNLLLTANITAGVIILLTTIYVKTPLEFNIFPSLLLATTLARLVLNVATTRLILTGAASEGMDAAGGVIQSFGEFVAGDRVEVGIIIFIIIVLIQFLVITKGATRISEVAARFALDGMPGRQMAIDADLNAGIIDEVEAQQRRAEITQQADFFGAMDGASKFVRGDAIAGIIITLINIVGGLIIGVSSGLDVLEAAQIYTKLTIGDGLVSQVPAFLISLAAGLLVTRSTEESNLPVEFIKQLFSRPEALGVAGCFLGLLIFSGLPPLPLLIIGAGCIGIAVMTKKGQTQKTQTEAAATEKKQQEEQEAAKKDDRIEDYLTVDPMEMELGVGLVRLAAPSRGGDLLPRITGVRQNVASEIGVILPKVRIRDNMRLQENQYRIKISNNVVAENTIYPEGLLAIAMSGAKGELPGEKTRDPAFNQPAVWIEPGMRPQAEMMGYTIVEPTSVLATHLQRVSKKHADDLLTRDATKHLLDELKETSPAVVDELIPAAMKIGDVQAVLQLLLREEVSIRQLARILETLGDHIGRTKDPVWLAEFVRHKLARTICTKYRDKEGRIYVVPLDPAMQDRIASGIEMERGAFARMSPQAIEMTCRSISTGIEKLRGIGKPPIVLVNPQIRPAVKQLTNNFIPDLIVLSHNEITNDTMIESMGIISDTMPGNNPPPPGKGPQQPPPKK</sequence>
<dbReference type="PIRSF" id="PIRSF005419">
    <property type="entry name" value="FlhA"/>
    <property type="match status" value="1"/>
</dbReference>
<gene>
    <name evidence="7 9" type="primary">flhA</name>
    <name evidence="9" type="ORF">HOV93_40770</name>
</gene>
<dbReference type="GO" id="GO:0044780">
    <property type="term" value="P:bacterial-type flagellum assembly"/>
    <property type="evidence" value="ECO:0007669"/>
    <property type="project" value="InterPro"/>
</dbReference>
<feature type="transmembrane region" description="Helical" evidence="7">
    <location>
        <begin position="199"/>
        <end position="220"/>
    </location>
</feature>
<keyword evidence="7" id="KW-1006">Bacterial flagellum protein export</keyword>
<dbReference type="NCBIfam" id="TIGR01398">
    <property type="entry name" value="FlhA"/>
    <property type="match status" value="1"/>
</dbReference>
<keyword evidence="7" id="KW-0653">Protein transport</keyword>